<accession>A0A397VHE4</accession>
<gene>
    <name evidence="4" type="ORF">C2G38_1105545</name>
</gene>
<dbReference type="OrthoDB" id="4062651at2759"/>
<evidence type="ECO:0000256" key="2">
    <source>
        <dbReference type="SAM" id="Phobius"/>
    </source>
</evidence>
<evidence type="ECO:0000313" key="4">
    <source>
        <dbReference type="EMBL" id="RIB21402.1"/>
    </source>
</evidence>
<dbReference type="InterPro" id="IPR017441">
    <property type="entry name" value="Protein_kinase_ATP_BS"/>
</dbReference>
<feature type="binding site" evidence="1">
    <location>
        <position position="69"/>
    </location>
    <ligand>
        <name>ATP</name>
        <dbReference type="ChEBI" id="CHEBI:30616"/>
    </ligand>
</feature>
<dbReference type="SUPFAM" id="SSF56112">
    <property type="entry name" value="Protein kinase-like (PK-like)"/>
    <property type="match status" value="1"/>
</dbReference>
<dbReference type="PANTHER" id="PTHR44329">
    <property type="entry name" value="SERINE/THREONINE-PROTEIN KINASE TNNI3K-RELATED"/>
    <property type="match status" value="1"/>
</dbReference>
<keyword evidence="1" id="KW-0547">Nucleotide-binding</keyword>
<feature type="transmembrane region" description="Helical" evidence="2">
    <location>
        <begin position="429"/>
        <end position="453"/>
    </location>
</feature>
<dbReference type="PRINTS" id="PR00109">
    <property type="entry name" value="TYRKINASE"/>
</dbReference>
<dbReference type="InterPro" id="IPR011009">
    <property type="entry name" value="Kinase-like_dom_sf"/>
</dbReference>
<keyword evidence="2" id="KW-0472">Membrane</keyword>
<keyword evidence="4" id="KW-0418">Kinase</keyword>
<organism evidence="4 5">
    <name type="scientific">Gigaspora rosea</name>
    <dbReference type="NCBI Taxonomy" id="44941"/>
    <lineage>
        <taxon>Eukaryota</taxon>
        <taxon>Fungi</taxon>
        <taxon>Fungi incertae sedis</taxon>
        <taxon>Mucoromycota</taxon>
        <taxon>Glomeromycotina</taxon>
        <taxon>Glomeromycetes</taxon>
        <taxon>Diversisporales</taxon>
        <taxon>Gigasporaceae</taxon>
        <taxon>Gigaspora</taxon>
    </lineage>
</organism>
<keyword evidence="5" id="KW-1185">Reference proteome</keyword>
<evidence type="ECO:0000256" key="1">
    <source>
        <dbReference type="PROSITE-ProRule" id="PRU10141"/>
    </source>
</evidence>
<dbReference type="PROSITE" id="PS00107">
    <property type="entry name" value="PROTEIN_KINASE_ATP"/>
    <property type="match status" value="1"/>
</dbReference>
<dbReference type="PROSITE" id="PS50011">
    <property type="entry name" value="PROTEIN_KINASE_DOM"/>
    <property type="match status" value="1"/>
</dbReference>
<name>A0A397VHE4_9GLOM</name>
<sequence>MDSNDKITFSKLKSGNREIDDFLQSTDGVLQWFPYTQFENIKEIGKGGFATIYYAEWKNEMYEPEIVLKEFHNSQEISTKFLNEISALHKCMKKDDTFNFLGCYGMSQNTKTKNYIIVMQYFEKGSLNRNLGDVVGKRWQEKLKMLSQIAMDLKTIHEVGLIHKDFHSGNILQDNLFDSYISDMGLSEPPNAKNNGDGIYGVLPYVAPEVLCGGSYSTASDIYSFGIIMWEFTSGKPPFANNAHDFDLQFGIVTGLRPTIISGIPQCYIDLMKDCWNEIPNKRPTAEYIYNTLEEWINDHDIQRQFVKSDEMTNSNNMFSSLEIHPNAIYTSRFIHNSYNYLMRSKSMFRTFATGMSRFVSAYLKNPTEKIVAAKRLTTVQVLTRIFIMLEWYIVLHNFFKLNFQIVLVRKNKLLVHKVNRFLNFKYILNINLSFYKIFYVFTMFLESFYLIIY</sequence>
<dbReference type="InterPro" id="IPR051681">
    <property type="entry name" value="Ser/Thr_Kinases-Pseudokinases"/>
</dbReference>
<keyword evidence="4" id="KW-0808">Transferase</keyword>
<dbReference type="Proteomes" id="UP000266673">
    <property type="component" value="Unassembled WGS sequence"/>
</dbReference>
<evidence type="ECO:0000259" key="3">
    <source>
        <dbReference type="PROSITE" id="PS50011"/>
    </source>
</evidence>
<dbReference type="InterPro" id="IPR001245">
    <property type="entry name" value="Ser-Thr/Tyr_kinase_cat_dom"/>
</dbReference>
<dbReference type="STRING" id="44941.A0A397VHE4"/>
<reference evidence="4 5" key="1">
    <citation type="submission" date="2018-06" db="EMBL/GenBank/DDBJ databases">
        <title>Comparative genomics reveals the genomic features of Rhizophagus irregularis, R. cerebriforme, R. diaphanum and Gigaspora rosea, and their symbiotic lifestyle signature.</title>
        <authorList>
            <person name="Morin E."/>
            <person name="San Clemente H."/>
            <person name="Chen E.C.H."/>
            <person name="De La Providencia I."/>
            <person name="Hainaut M."/>
            <person name="Kuo A."/>
            <person name="Kohler A."/>
            <person name="Murat C."/>
            <person name="Tang N."/>
            <person name="Roy S."/>
            <person name="Loubradou J."/>
            <person name="Henrissat B."/>
            <person name="Grigoriev I.V."/>
            <person name="Corradi N."/>
            <person name="Roux C."/>
            <person name="Martin F.M."/>
        </authorList>
    </citation>
    <scope>NUCLEOTIDE SEQUENCE [LARGE SCALE GENOMIC DNA]</scope>
    <source>
        <strain evidence="4 5">DAOM 194757</strain>
    </source>
</reference>
<proteinExistence type="predicted"/>
<comment type="caution">
    <text evidence="4">The sequence shown here is derived from an EMBL/GenBank/DDBJ whole genome shotgun (WGS) entry which is preliminary data.</text>
</comment>
<feature type="domain" description="Protein kinase" evidence="3">
    <location>
        <begin position="38"/>
        <end position="297"/>
    </location>
</feature>
<keyword evidence="2" id="KW-0812">Transmembrane</keyword>
<dbReference type="EMBL" id="QKWP01000363">
    <property type="protein sequence ID" value="RIB21402.1"/>
    <property type="molecule type" value="Genomic_DNA"/>
</dbReference>
<protein>
    <submittedName>
        <fullName evidence="4">Kinase-like domain-containing protein</fullName>
    </submittedName>
</protein>
<dbReference type="InterPro" id="IPR000719">
    <property type="entry name" value="Prot_kinase_dom"/>
</dbReference>
<dbReference type="Pfam" id="PF07714">
    <property type="entry name" value="PK_Tyr_Ser-Thr"/>
    <property type="match status" value="1"/>
</dbReference>
<feature type="transmembrane region" description="Helical" evidence="2">
    <location>
        <begin position="386"/>
        <end position="408"/>
    </location>
</feature>
<keyword evidence="1" id="KW-0067">ATP-binding</keyword>
<dbReference type="GO" id="GO:0004674">
    <property type="term" value="F:protein serine/threonine kinase activity"/>
    <property type="evidence" value="ECO:0007669"/>
    <property type="project" value="TreeGrafter"/>
</dbReference>
<keyword evidence="2" id="KW-1133">Transmembrane helix</keyword>
<evidence type="ECO:0000313" key="5">
    <source>
        <dbReference type="Proteomes" id="UP000266673"/>
    </source>
</evidence>
<dbReference type="AlphaFoldDB" id="A0A397VHE4"/>
<dbReference type="Gene3D" id="1.10.510.10">
    <property type="entry name" value="Transferase(Phosphotransferase) domain 1"/>
    <property type="match status" value="1"/>
</dbReference>
<dbReference type="GO" id="GO:0005524">
    <property type="term" value="F:ATP binding"/>
    <property type="evidence" value="ECO:0007669"/>
    <property type="project" value="UniProtKB-UniRule"/>
</dbReference>